<proteinExistence type="predicted"/>
<dbReference type="OrthoDB" id="3598281at2759"/>
<feature type="region of interest" description="Disordered" evidence="1">
    <location>
        <begin position="1"/>
        <end position="61"/>
    </location>
</feature>
<dbReference type="Gene3D" id="3.40.50.300">
    <property type="entry name" value="P-loop containing nucleotide triphosphate hydrolases"/>
    <property type="match status" value="1"/>
</dbReference>
<evidence type="ECO:0000313" key="2">
    <source>
        <dbReference type="EMBL" id="KAF2206960.1"/>
    </source>
</evidence>
<feature type="compositionally biased region" description="Polar residues" evidence="1">
    <location>
        <begin position="1"/>
        <end position="10"/>
    </location>
</feature>
<dbReference type="SUPFAM" id="SSF52540">
    <property type="entry name" value="P-loop containing nucleoside triphosphate hydrolases"/>
    <property type="match status" value="1"/>
</dbReference>
<name>A0A6A6F134_9PEZI</name>
<keyword evidence="3" id="KW-1185">Reference proteome</keyword>
<evidence type="ECO:0000313" key="3">
    <source>
        <dbReference type="Proteomes" id="UP000799539"/>
    </source>
</evidence>
<accession>A0A6A6F134</accession>
<reference evidence="2" key="1">
    <citation type="journal article" date="2020" name="Stud. Mycol.">
        <title>101 Dothideomycetes genomes: a test case for predicting lifestyles and emergence of pathogens.</title>
        <authorList>
            <person name="Haridas S."/>
            <person name="Albert R."/>
            <person name="Binder M."/>
            <person name="Bloem J."/>
            <person name="Labutti K."/>
            <person name="Salamov A."/>
            <person name="Andreopoulos B."/>
            <person name="Baker S."/>
            <person name="Barry K."/>
            <person name="Bills G."/>
            <person name="Bluhm B."/>
            <person name="Cannon C."/>
            <person name="Castanera R."/>
            <person name="Culley D."/>
            <person name="Daum C."/>
            <person name="Ezra D."/>
            <person name="Gonzalez J."/>
            <person name="Henrissat B."/>
            <person name="Kuo A."/>
            <person name="Liang C."/>
            <person name="Lipzen A."/>
            <person name="Lutzoni F."/>
            <person name="Magnuson J."/>
            <person name="Mondo S."/>
            <person name="Nolan M."/>
            <person name="Ohm R."/>
            <person name="Pangilinan J."/>
            <person name="Park H.-J."/>
            <person name="Ramirez L."/>
            <person name="Alfaro M."/>
            <person name="Sun H."/>
            <person name="Tritt A."/>
            <person name="Yoshinaga Y."/>
            <person name="Zwiers L.-H."/>
            <person name="Turgeon B."/>
            <person name="Goodwin S."/>
            <person name="Spatafora J."/>
            <person name="Crous P."/>
            <person name="Grigoriev I."/>
        </authorList>
    </citation>
    <scope>NUCLEOTIDE SEQUENCE</scope>
    <source>
        <strain evidence="2">SCOH1-5</strain>
    </source>
</reference>
<dbReference type="Proteomes" id="UP000799539">
    <property type="component" value="Unassembled WGS sequence"/>
</dbReference>
<dbReference type="AlphaFoldDB" id="A0A6A6F134"/>
<feature type="compositionally biased region" description="Acidic residues" evidence="1">
    <location>
        <begin position="46"/>
        <end position="61"/>
    </location>
</feature>
<sequence>MAASPASNNAIGKRKRSRGLEPSDLDDDGSESPLSGCAADERDSNSDADSEPETFEGDDTNYEDLFVSEGQEFDGADMPRVNEVDTDVKYHEGKESYPKLPAYDPASSDIEVGLTGIVEQIVDIAEELRAMPWPRPTRIALLGDTGTGKSSLLNSIVDVPDIAKAVCITIEVQADTYKSTLSSQISSGESCTPTAMEYCGSIDRQQESFAAEITDYDEETAKTLLREHISHYRRNTEVRADWDDNTRQLYKRRADTAVKTL</sequence>
<gene>
    <name evidence="2" type="ORF">CERZMDRAFT_102810</name>
</gene>
<dbReference type="InterPro" id="IPR027417">
    <property type="entry name" value="P-loop_NTPase"/>
</dbReference>
<protein>
    <submittedName>
        <fullName evidence="2">Uncharacterized protein</fullName>
    </submittedName>
</protein>
<evidence type="ECO:0000256" key="1">
    <source>
        <dbReference type="SAM" id="MobiDB-lite"/>
    </source>
</evidence>
<organism evidence="2 3">
    <name type="scientific">Cercospora zeae-maydis SCOH1-5</name>
    <dbReference type="NCBI Taxonomy" id="717836"/>
    <lineage>
        <taxon>Eukaryota</taxon>
        <taxon>Fungi</taxon>
        <taxon>Dikarya</taxon>
        <taxon>Ascomycota</taxon>
        <taxon>Pezizomycotina</taxon>
        <taxon>Dothideomycetes</taxon>
        <taxon>Dothideomycetidae</taxon>
        <taxon>Mycosphaerellales</taxon>
        <taxon>Mycosphaerellaceae</taxon>
        <taxon>Cercospora</taxon>
    </lineage>
</organism>
<dbReference type="EMBL" id="ML992708">
    <property type="protein sequence ID" value="KAF2206960.1"/>
    <property type="molecule type" value="Genomic_DNA"/>
</dbReference>